<dbReference type="AlphaFoldDB" id="A0A317VR75"/>
<dbReference type="Pfam" id="PF00172">
    <property type="entry name" value="Zn_clus"/>
    <property type="match status" value="1"/>
</dbReference>
<organism evidence="7 8">
    <name type="scientific">Aspergillus sclerotioniger CBS 115572</name>
    <dbReference type="NCBI Taxonomy" id="1450535"/>
    <lineage>
        <taxon>Eukaryota</taxon>
        <taxon>Fungi</taxon>
        <taxon>Dikarya</taxon>
        <taxon>Ascomycota</taxon>
        <taxon>Pezizomycotina</taxon>
        <taxon>Eurotiomycetes</taxon>
        <taxon>Eurotiomycetidae</taxon>
        <taxon>Eurotiales</taxon>
        <taxon>Aspergillaceae</taxon>
        <taxon>Aspergillus</taxon>
        <taxon>Aspergillus subgen. Circumdati</taxon>
    </lineage>
</organism>
<dbReference type="InterPro" id="IPR036864">
    <property type="entry name" value="Zn2-C6_fun-type_DNA-bd_sf"/>
</dbReference>
<evidence type="ECO:0000256" key="1">
    <source>
        <dbReference type="ARBA" id="ARBA00023015"/>
    </source>
</evidence>
<keyword evidence="4" id="KW-0539">Nucleus</keyword>
<dbReference type="GeneID" id="37108277"/>
<feature type="compositionally biased region" description="Polar residues" evidence="5">
    <location>
        <begin position="134"/>
        <end position="150"/>
    </location>
</feature>
<sequence length="563" mass="60998">MNPDARRSACDRCRGQKLRCVRPFQARGLSPCERCLKAGAECTNSLSYAQRKLQEARQSASFLDQRSSRIYESVSVPRAPPDFAESIDSIPAKRKLTQPFLESAHYVSPVTIHPSVIGGRSGETVSRAAPKQPPTSLSATDQNPDLSRSKTLGYGVEPLDFDVRLSPEATGHGSDQFMDMLFDDPKVTTARTRPEHLDEEPPPQETSGTASPPLGTKEDCLHCLSELSSQILRDSSKMRAMPLPDILSFSAWPDNSKGQPEKGLQNSIGRLLELTQAYLNILHCLKLATASAMSHPSSSSPSFHHRSPRSPSNDSDCSYSEYWNDPEHLAVHNQENPPRTGPENLISFPDAMPDPASKQSVGSSGVDMPTTLTILTCYIWLLHAYGTIFHRIHAALSADSSVPFPSLPVPSLSTLASSTTADLSTRPSSFSSSGRFATQLMPSVLPGLHIGGFDLNSHRDLQLEIIVQLSSRMLGRIEELLGISLVSSQSPGRPDVTWNGSDNGANLSGRKDGGGILDNASASALLEVMLKHHNLGYFKDVDGGAGSVKQTLNDIRAILRRAS</sequence>
<keyword evidence="2" id="KW-0238">DNA-binding</keyword>
<keyword evidence="1" id="KW-0805">Transcription regulation</keyword>
<evidence type="ECO:0000313" key="8">
    <source>
        <dbReference type="Proteomes" id="UP000246702"/>
    </source>
</evidence>
<dbReference type="STRING" id="1450535.A0A317VR75"/>
<name>A0A317VR75_9EURO</name>
<dbReference type="Gene3D" id="4.10.240.10">
    <property type="entry name" value="Zn(2)-C6 fungal-type DNA-binding domain"/>
    <property type="match status" value="1"/>
</dbReference>
<feature type="region of interest" description="Disordered" evidence="5">
    <location>
        <begin position="331"/>
        <end position="365"/>
    </location>
</feature>
<dbReference type="SMART" id="SM00066">
    <property type="entry name" value="GAL4"/>
    <property type="match status" value="1"/>
</dbReference>
<dbReference type="PROSITE" id="PS00463">
    <property type="entry name" value="ZN2_CY6_FUNGAL_1"/>
    <property type="match status" value="1"/>
</dbReference>
<keyword evidence="3" id="KW-0804">Transcription</keyword>
<comment type="caution">
    <text evidence="7">The sequence shown here is derived from an EMBL/GenBank/DDBJ whole genome shotgun (WGS) entry which is preliminary data.</text>
</comment>
<dbReference type="GO" id="GO:0008270">
    <property type="term" value="F:zinc ion binding"/>
    <property type="evidence" value="ECO:0007669"/>
    <property type="project" value="InterPro"/>
</dbReference>
<reference evidence="7 8" key="1">
    <citation type="submission" date="2016-12" db="EMBL/GenBank/DDBJ databases">
        <title>The genomes of Aspergillus section Nigri reveals drivers in fungal speciation.</title>
        <authorList>
            <consortium name="DOE Joint Genome Institute"/>
            <person name="Vesth T.C."/>
            <person name="Nybo J."/>
            <person name="Theobald S."/>
            <person name="Brandl J."/>
            <person name="Frisvad J.C."/>
            <person name="Nielsen K.F."/>
            <person name="Lyhne E.K."/>
            <person name="Kogle M.E."/>
            <person name="Kuo A."/>
            <person name="Riley R."/>
            <person name="Clum A."/>
            <person name="Nolan M."/>
            <person name="Lipzen A."/>
            <person name="Salamov A."/>
            <person name="Henrissat B."/>
            <person name="Wiebenga A."/>
            <person name="De Vries R.P."/>
            <person name="Grigoriev I.V."/>
            <person name="Mortensen U.H."/>
            <person name="Andersen M.R."/>
            <person name="Baker S.E."/>
        </authorList>
    </citation>
    <scope>NUCLEOTIDE SEQUENCE [LARGE SCALE GENOMIC DNA]</scope>
    <source>
        <strain evidence="7 8">CBS 115572</strain>
    </source>
</reference>
<dbReference type="CDD" id="cd00067">
    <property type="entry name" value="GAL4"/>
    <property type="match status" value="1"/>
</dbReference>
<dbReference type="SUPFAM" id="SSF57701">
    <property type="entry name" value="Zn2/Cys6 DNA-binding domain"/>
    <property type="match status" value="1"/>
</dbReference>
<protein>
    <recommendedName>
        <fullName evidence="6">Zn(2)-C6 fungal-type domain-containing protein</fullName>
    </recommendedName>
</protein>
<evidence type="ECO:0000256" key="2">
    <source>
        <dbReference type="ARBA" id="ARBA00023125"/>
    </source>
</evidence>
<evidence type="ECO:0000313" key="7">
    <source>
        <dbReference type="EMBL" id="PWY76059.1"/>
    </source>
</evidence>
<gene>
    <name evidence="7" type="ORF">BO94DRAFT_208180</name>
</gene>
<feature type="region of interest" description="Disordered" evidence="5">
    <location>
        <begin position="192"/>
        <end position="217"/>
    </location>
</feature>
<dbReference type="InterPro" id="IPR001138">
    <property type="entry name" value="Zn2Cys6_DnaBD"/>
</dbReference>
<evidence type="ECO:0000256" key="5">
    <source>
        <dbReference type="SAM" id="MobiDB-lite"/>
    </source>
</evidence>
<evidence type="ECO:0000256" key="3">
    <source>
        <dbReference type="ARBA" id="ARBA00023163"/>
    </source>
</evidence>
<accession>A0A317VR75</accession>
<dbReference type="EMBL" id="MSFK01000028">
    <property type="protein sequence ID" value="PWY76059.1"/>
    <property type="molecule type" value="Genomic_DNA"/>
</dbReference>
<dbReference type="OrthoDB" id="4222821at2759"/>
<dbReference type="PROSITE" id="PS50048">
    <property type="entry name" value="ZN2_CY6_FUNGAL_2"/>
    <property type="match status" value="1"/>
</dbReference>
<evidence type="ECO:0000259" key="6">
    <source>
        <dbReference type="PROSITE" id="PS50048"/>
    </source>
</evidence>
<keyword evidence="8" id="KW-1185">Reference proteome</keyword>
<dbReference type="Proteomes" id="UP000246702">
    <property type="component" value="Unassembled WGS sequence"/>
</dbReference>
<dbReference type="GO" id="GO:0009893">
    <property type="term" value="P:positive regulation of metabolic process"/>
    <property type="evidence" value="ECO:0007669"/>
    <property type="project" value="UniProtKB-ARBA"/>
</dbReference>
<feature type="domain" description="Zn(2)-C6 fungal-type" evidence="6">
    <location>
        <begin position="9"/>
        <end position="44"/>
    </location>
</feature>
<feature type="region of interest" description="Disordered" evidence="5">
    <location>
        <begin position="118"/>
        <end position="153"/>
    </location>
</feature>
<dbReference type="GO" id="GO:0003677">
    <property type="term" value="F:DNA binding"/>
    <property type="evidence" value="ECO:0007669"/>
    <property type="project" value="UniProtKB-KW"/>
</dbReference>
<evidence type="ECO:0000256" key="4">
    <source>
        <dbReference type="ARBA" id="ARBA00023242"/>
    </source>
</evidence>
<proteinExistence type="predicted"/>
<dbReference type="RefSeq" id="XP_025464056.1">
    <property type="nucleotide sequence ID" value="XM_025606134.1"/>
</dbReference>
<feature type="region of interest" description="Disordered" evidence="5">
    <location>
        <begin position="295"/>
        <end position="318"/>
    </location>
</feature>
<dbReference type="GO" id="GO:0000981">
    <property type="term" value="F:DNA-binding transcription factor activity, RNA polymerase II-specific"/>
    <property type="evidence" value="ECO:0007669"/>
    <property type="project" value="InterPro"/>
</dbReference>